<dbReference type="Proteomes" id="UP000014207">
    <property type="component" value="Unassembled WGS sequence"/>
</dbReference>
<comment type="caution">
    <text evidence="1">The sequence shown here is derived from an EMBL/GenBank/DDBJ whole genome shotgun (WGS) entry which is preliminary data.</text>
</comment>
<dbReference type="HOGENOM" id="CLU_3363381_0_0_10"/>
<reference evidence="1 2" key="1">
    <citation type="submission" date="2013-04" db="EMBL/GenBank/DDBJ databases">
        <title>The Genome Sequence of Bacteroides thetaiotaomicron dnLKV9.</title>
        <authorList>
            <consortium name="The Broad Institute Genomics Platform"/>
            <consortium name="The Broad Institute Genome Sequencing Center for Infectious Disease"/>
            <person name="Earl A."/>
            <person name="Xavier R."/>
            <person name="Kuhn K."/>
            <person name="Stappenbeck T."/>
            <person name="Walker B."/>
            <person name="Young S."/>
            <person name="Zeng Q."/>
            <person name="Gargeya S."/>
            <person name="Fitzgerald M."/>
            <person name="Haas B."/>
            <person name="Abouelleil A."/>
            <person name="Allen A.W."/>
            <person name="Alvarado L."/>
            <person name="Arachchi H.M."/>
            <person name="Berlin A.M."/>
            <person name="Chapman S.B."/>
            <person name="Gainer-Dewar J."/>
            <person name="Goldberg J."/>
            <person name="Griggs A."/>
            <person name="Gujja S."/>
            <person name="Hansen M."/>
            <person name="Howarth C."/>
            <person name="Imamovic A."/>
            <person name="Ireland A."/>
            <person name="Larimer J."/>
            <person name="McCowan C."/>
            <person name="Murphy C."/>
            <person name="Pearson M."/>
            <person name="Poon T.W."/>
            <person name="Priest M."/>
            <person name="Roberts A."/>
            <person name="Saif S."/>
            <person name="Shea T."/>
            <person name="Sisk P."/>
            <person name="Sykes S."/>
            <person name="Wortman J."/>
            <person name="Nusbaum C."/>
            <person name="Birren B."/>
        </authorList>
    </citation>
    <scope>NUCLEOTIDE SEQUENCE [LARGE SCALE GENOMIC DNA]</scope>
    <source>
        <strain evidence="2">dnLKV9</strain>
    </source>
</reference>
<gene>
    <name evidence="1" type="ORF">C799_04215</name>
</gene>
<dbReference type="EMBL" id="ASSM01000015">
    <property type="protein sequence ID" value="EOR98002.1"/>
    <property type="molecule type" value="Genomic_DNA"/>
</dbReference>
<organism evidence="1 2">
    <name type="scientific">Bacteroides thetaiotaomicron dnLKV9</name>
    <dbReference type="NCBI Taxonomy" id="1235785"/>
    <lineage>
        <taxon>Bacteria</taxon>
        <taxon>Pseudomonadati</taxon>
        <taxon>Bacteroidota</taxon>
        <taxon>Bacteroidia</taxon>
        <taxon>Bacteroidales</taxon>
        <taxon>Bacteroidaceae</taxon>
        <taxon>Bacteroides</taxon>
    </lineage>
</organism>
<sequence length="35" mass="4217">MMCHEHYDILSTDDTENINTYQKSVKTIIRVIRTF</sequence>
<proteinExistence type="predicted"/>
<protein>
    <submittedName>
        <fullName evidence="1">Uncharacterized protein</fullName>
    </submittedName>
</protein>
<dbReference type="AlphaFoldDB" id="R9H1R3"/>
<evidence type="ECO:0000313" key="1">
    <source>
        <dbReference type="EMBL" id="EOR98002.1"/>
    </source>
</evidence>
<name>R9H1R3_BACT4</name>
<accession>R9H1R3</accession>
<evidence type="ECO:0000313" key="2">
    <source>
        <dbReference type="Proteomes" id="UP000014207"/>
    </source>
</evidence>